<dbReference type="InterPro" id="IPR037914">
    <property type="entry name" value="SpoVT-AbrB_sf"/>
</dbReference>
<dbReference type="GO" id="GO:0003677">
    <property type="term" value="F:DNA binding"/>
    <property type="evidence" value="ECO:0007669"/>
    <property type="project" value="InterPro"/>
</dbReference>
<sequence>MRTVAIFKNGNNRAIRLPKDMDFDGIAELEISRIGDSIILKPIKPTWDSFLSQEKADNNFLESRPDIIEEGRVKL</sequence>
<reference evidence="2 3" key="1">
    <citation type="submission" date="2014-03" db="EMBL/GenBank/DDBJ databases">
        <title>Draft Genome of Photorhabdus temperata Meg1.</title>
        <authorList>
            <person name="Hurst S.G.IV."/>
            <person name="Morris K."/>
            <person name="Thomas K."/>
            <person name="Tisa L.S."/>
        </authorList>
    </citation>
    <scope>NUCLEOTIDE SEQUENCE [LARGE SCALE GENOMIC DNA]</scope>
    <source>
        <strain evidence="2 3">Meg1</strain>
    </source>
</reference>
<dbReference type="NCBIfam" id="NF040493">
    <property type="entry name" value="TA_anti_VapB"/>
    <property type="match status" value="1"/>
</dbReference>
<feature type="domain" description="SpoVT-AbrB" evidence="1">
    <location>
        <begin position="7"/>
        <end position="48"/>
    </location>
</feature>
<protein>
    <submittedName>
        <fullName evidence="2">Virulence-associated protein</fullName>
    </submittedName>
</protein>
<evidence type="ECO:0000313" key="2">
    <source>
        <dbReference type="EMBL" id="KER04786.1"/>
    </source>
</evidence>
<evidence type="ECO:0000313" key="3">
    <source>
        <dbReference type="Proteomes" id="UP000028002"/>
    </source>
</evidence>
<dbReference type="SMART" id="SM00966">
    <property type="entry name" value="SpoVT_AbrB"/>
    <property type="match status" value="1"/>
</dbReference>
<comment type="caution">
    <text evidence="2">The sequence shown here is derived from an EMBL/GenBank/DDBJ whole genome shotgun (WGS) entry which is preliminary data.</text>
</comment>
<dbReference type="AlphaFoldDB" id="A0A081S1I3"/>
<proteinExistence type="predicted"/>
<dbReference type="PATRIC" id="fig|1393735.3.peg.578"/>
<accession>A0A081S1I3</accession>
<organism evidence="2 3">
    <name type="scientific">Photorhabdus temperata subsp. temperata Meg1</name>
    <dbReference type="NCBI Taxonomy" id="1393735"/>
    <lineage>
        <taxon>Bacteria</taxon>
        <taxon>Pseudomonadati</taxon>
        <taxon>Pseudomonadota</taxon>
        <taxon>Gammaproteobacteria</taxon>
        <taxon>Enterobacterales</taxon>
        <taxon>Morganellaceae</taxon>
        <taxon>Photorhabdus</taxon>
    </lineage>
</organism>
<gene>
    <name evidence="2" type="ORF">MEG1DRAFT_00572</name>
</gene>
<dbReference type="InterPro" id="IPR047976">
    <property type="entry name" value="Anti_VapB2-like"/>
</dbReference>
<name>A0A081S1I3_PHOTE</name>
<evidence type="ECO:0000259" key="1">
    <source>
        <dbReference type="SMART" id="SM00966"/>
    </source>
</evidence>
<dbReference type="Pfam" id="PF04014">
    <property type="entry name" value="MazE_antitoxin"/>
    <property type="match status" value="1"/>
</dbReference>
<dbReference type="InterPro" id="IPR007159">
    <property type="entry name" value="SpoVT-AbrB_dom"/>
</dbReference>
<dbReference type="RefSeq" id="WP_036837149.1">
    <property type="nucleotide sequence ID" value="NZ_CAWLUD010000004.1"/>
</dbReference>
<dbReference type="SUPFAM" id="SSF89447">
    <property type="entry name" value="AbrB/MazE/MraZ-like"/>
    <property type="match status" value="1"/>
</dbReference>
<dbReference type="Proteomes" id="UP000028002">
    <property type="component" value="Unassembled WGS sequence"/>
</dbReference>
<dbReference type="Gene3D" id="2.10.260.10">
    <property type="match status" value="1"/>
</dbReference>
<dbReference type="EMBL" id="JGVH01000004">
    <property type="protein sequence ID" value="KER04786.1"/>
    <property type="molecule type" value="Genomic_DNA"/>
</dbReference>